<keyword evidence="4" id="KW-0808">Transferase</keyword>
<reference evidence="17 18" key="1">
    <citation type="submission" date="2019-02" db="EMBL/GenBank/DDBJ databases">
        <title>Marinobacter halodurans sp. nov., a marine bacterium isolated from sea tidal flat.</title>
        <authorList>
            <person name="Yoo Y."/>
            <person name="Lee D.W."/>
            <person name="Kim B.S."/>
            <person name="Kim J.-J."/>
        </authorList>
    </citation>
    <scope>NUCLEOTIDE SEQUENCE [LARGE SCALE GENOMIC DNA]</scope>
    <source>
        <strain evidence="17 18">YJ-S3-2</strain>
    </source>
</reference>
<feature type="domain" description="HAMP" evidence="15">
    <location>
        <begin position="312"/>
        <end position="364"/>
    </location>
</feature>
<dbReference type="Gene3D" id="3.30.70.270">
    <property type="match status" value="1"/>
</dbReference>
<dbReference type="CDD" id="cd06225">
    <property type="entry name" value="HAMP"/>
    <property type="match status" value="1"/>
</dbReference>
<dbReference type="InterPro" id="IPR000014">
    <property type="entry name" value="PAS"/>
</dbReference>
<evidence type="ECO:0000256" key="12">
    <source>
        <dbReference type="SAM" id="Phobius"/>
    </source>
</evidence>
<keyword evidence="10" id="KW-0902">Two-component regulatory system</keyword>
<evidence type="ECO:0000313" key="17">
    <source>
        <dbReference type="EMBL" id="TBW47698.1"/>
    </source>
</evidence>
<proteinExistence type="predicted"/>
<keyword evidence="8" id="KW-0067">ATP-binding</keyword>
<feature type="transmembrane region" description="Helical" evidence="12">
    <location>
        <begin position="291"/>
        <end position="311"/>
    </location>
</feature>
<dbReference type="CDD" id="cd01949">
    <property type="entry name" value="GGDEF"/>
    <property type="match status" value="1"/>
</dbReference>
<dbReference type="CDD" id="cd12914">
    <property type="entry name" value="PDC1_DGC_like"/>
    <property type="match status" value="1"/>
</dbReference>
<feature type="domain" description="GGDEF" evidence="16">
    <location>
        <begin position="649"/>
        <end position="782"/>
    </location>
</feature>
<dbReference type="SUPFAM" id="SSF55073">
    <property type="entry name" value="Nucleotide cyclase"/>
    <property type="match status" value="1"/>
</dbReference>
<evidence type="ECO:0000259" key="13">
    <source>
        <dbReference type="PROSITE" id="PS50112"/>
    </source>
</evidence>
<dbReference type="InterPro" id="IPR000700">
    <property type="entry name" value="PAS-assoc_C"/>
</dbReference>
<dbReference type="InterPro" id="IPR029787">
    <property type="entry name" value="Nucleotide_cyclase"/>
</dbReference>
<dbReference type="SUPFAM" id="SSF103190">
    <property type="entry name" value="Sensory domain-like"/>
    <property type="match status" value="1"/>
</dbReference>
<feature type="domain" description="PAS" evidence="13">
    <location>
        <begin position="369"/>
        <end position="440"/>
    </location>
</feature>
<keyword evidence="7" id="KW-0418">Kinase</keyword>
<dbReference type="PANTHER" id="PTHR44757:SF2">
    <property type="entry name" value="BIOFILM ARCHITECTURE MAINTENANCE PROTEIN MBAA"/>
    <property type="match status" value="1"/>
</dbReference>
<name>A0ABY1ZFZ0_9GAMM</name>
<keyword evidence="2" id="KW-1003">Cell membrane</keyword>
<dbReference type="Pfam" id="PF00989">
    <property type="entry name" value="PAS"/>
    <property type="match status" value="1"/>
</dbReference>
<sequence>MNRRGTEPYARWCERTGEATPPPTRFVLITCLAILVGISVGQSELESQARAQLATHADLIADDVDAKLAERFDAITRVAQNLTMEEESLLGRAQPILNRQAALTSLFHKLYLIDSSGVIRATFPASGTGRGMNVSDRAFFQLTNRQMTTLVSEPFISRDENIPIVAITAPVFNHDKRLIGILVGTINLDERSFLGDLKNLTIGDTGFVGMGTRSGFVLIHPRRPSRLDPLSDSNPLYDAARNGEEGVTLAPMSDGQQRLVAYRQLNEAPWFVTVSLPTQEAFEPIRKLSHVMFWVAGALLLLFIPLSLRLFSRLLSPLQQLADQIKARHMGVLDAPIDVGGGREIRELVSTFNQVRDEREAARVELEQQEAYFRSLSERSPIGIVQTDVLGRIGFVNHAFEAIVGQPLERLKGQHYLKGVYREDQTQMLQNRSRVLYDGEVFQGQYRLYDARTDRVIWVASMTAPIETPDRCLGTISVMRDITHELEVEAELRAARTLAERILGVLEEGVVLTDRQGFVSFANPPSQVFIGNHASPVGSNLFDIVRVAVDGEFWGFDEFRKQPQVTGLDAVLTNMRGDSLEVELTMLRLENEHGADQFVFVMRDDSERRRQEAQLSWDASHDPLTRLFNRRAFTASLGNQLMQAGDHSAPTVLMVIDLDHFKPVNDNGGHLLGDELLRHIADILRSRMRQSDVVARLGGDEFGVILPACGLDRAKSIAESLRAGIEALELEQDGRHYGVTASIGLTDVRGDDTTNKAVMARADEAAYTAKSRGRNRVVVYGEEAMASPQETVRT</sequence>
<keyword evidence="5 12" id="KW-0812">Transmembrane</keyword>
<evidence type="ECO:0000256" key="4">
    <source>
        <dbReference type="ARBA" id="ARBA00022679"/>
    </source>
</evidence>
<comment type="subcellular location">
    <subcellularLocation>
        <location evidence="1">Cell membrane</location>
        <topology evidence="1">Multi-pass membrane protein</topology>
    </subcellularLocation>
</comment>
<dbReference type="InterPro" id="IPR000160">
    <property type="entry name" value="GGDEF_dom"/>
</dbReference>
<dbReference type="InterPro" id="IPR003660">
    <property type="entry name" value="HAMP_dom"/>
</dbReference>
<evidence type="ECO:0000259" key="15">
    <source>
        <dbReference type="PROSITE" id="PS50885"/>
    </source>
</evidence>
<keyword evidence="9 12" id="KW-1133">Transmembrane helix</keyword>
<dbReference type="SMART" id="SM00304">
    <property type="entry name" value="HAMP"/>
    <property type="match status" value="1"/>
</dbReference>
<dbReference type="CDD" id="cd18774">
    <property type="entry name" value="PDC2_HK_sensor"/>
    <property type="match status" value="1"/>
</dbReference>
<evidence type="ECO:0000256" key="10">
    <source>
        <dbReference type="ARBA" id="ARBA00023012"/>
    </source>
</evidence>
<evidence type="ECO:0000256" key="3">
    <source>
        <dbReference type="ARBA" id="ARBA00022553"/>
    </source>
</evidence>
<dbReference type="SMART" id="SM00267">
    <property type="entry name" value="GGDEF"/>
    <property type="match status" value="1"/>
</dbReference>
<dbReference type="Pfam" id="PF02743">
    <property type="entry name" value="dCache_1"/>
    <property type="match status" value="1"/>
</dbReference>
<organism evidence="17 18">
    <name type="scientific">Marinobacter halodurans</name>
    <dbReference type="NCBI Taxonomy" id="2528979"/>
    <lineage>
        <taxon>Bacteria</taxon>
        <taxon>Pseudomonadati</taxon>
        <taxon>Pseudomonadota</taxon>
        <taxon>Gammaproteobacteria</taxon>
        <taxon>Pseudomonadales</taxon>
        <taxon>Marinobacteraceae</taxon>
        <taxon>Marinobacter</taxon>
    </lineage>
</organism>
<evidence type="ECO:0000256" key="6">
    <source>
        <dbReference type="ARBA" id="ARBA00022741"/>
    </source>
</evidence>
<dbReference type="PROSITE" id="PS50887">
    <property type="entry name" value="GGDEF"/>
    <property type="match status" value="1"/>
</dbReference>
<comment type="caution">
    <text evidence="17">The sequence shown here is derived from an EMBL/GenBank/DDBJ whole genome shotgun (WGS) entry which is preliminary data.</text>
</comment>
<feature type="domain" description="PAC" evidence="14">
    <location>
        <begin position="442"/>
        <end position="494"/>
    </location>
</feature>
<dbReference type="NCBIfam" id="TIGR00254">
    <property type="entry name" value="GGDEF"/>
    <property type="match status" value="1"/>
</dbReference>
<evidence type="ECO:0000313" key="18">
    <source>
        <dbReference type="Proteomes" id="UP000313645"/>
    </source>
</evidence>
<keyword evidence="6" id="KW-0547">Nucleotide-binding</keyword>
<evidence type="ECO:0000256" key="9">
    <source>
        <dbReference type="ARBA" id="ARBA00022989"/>
    </source>
</evidence>
<dbReference type="PROSITE" id="PS50113">
    <property type="entry name" value="PAC"/>
    <property type="match status" value="1"/>
</dbReference>
<evidence type="ECO:0000256" key="8">
    <source>
        <dbReference type="ARBA" id="ARBA00022840"/>
    </source>
</evidence>
<dbReference type="CDD" id="cd00130">
    <property type="entry name" value="PAS"/>
    <property type="match status" value="1"/>
</dbReference>
<evidence type="ECO:0000256" key="5">
    <source>
        <dbReference type="ARBA" id="ARBA00022692"/>
    </source>
</evidence>
<dbReference type="SMART" id="SM00091">
    <property type="entry name" value="PAS"/>
    <property type="match status" value="2"/>
</dbReference>
<keyword evidence="11 12" id="KW-0472">Membrane</keyword>
<dbReference type="InterPro" id="IPR035965">
    <property type="entry name" value="PAS-like_dom_sf"/>
</dbReference>
<protein>
    <submittedName>
        <fullName evidence="17">Diguanylate cyclase</fullName>
    </submittedName>
</protein>
<keyword evidence="18" id="KW-1185">Reference proteome</keyword>
<dbReference type="PANTHER" id="PTHR44757">
    <property type="entry name" value="DIGUANYLATE CYCLASE DGCP"/>
    <property type="match status" value="1"/>
</dbReference>
<dbReference type="Gene3D" id="6.10.340.10">
    <property type="match status" value="1"/>
</dbReference>
<dbReference type="PROSITE" id="PS50112">
    <property type="entry name" value="PAS"/>
    <property type="match status" value="1"/>
</dbReference>
<evidence type="ECO:0000259" key="14">
    <source>
        <dbReference type="PROSITE" id="PS50113"/>
    </source>
</evidence>
<dbReference type="Pfam" id="PF00672">
    <property type="entry name" value="HAMP"/>
    <property type="match status" value="1"/>
</dbReference>
<dbReference type="InterPro" id="IPR052155">
    <property type="entry name" value="Biofilm_reg_signaling"/>
</dbReference>
<evidence type="ECO:0000259" key="16">
    <source>
        <dbReference type="PROSITE" id="PS50887"/>
    </source>
</evidence>
<gene>
    <name evidence="17" type="ORF">EZI54_22265</name>
</gene>
<dbReference type="InterPro" id="IPR043128">
    <property type="entry name" value="Rev_trsase/Diguanyl_cyclase"/>
</dbReference>
<dbReference type="InterPro" id="IPR029151">
    <property type="entry name" value="Sensor-like_sf"/>
</dbReference>
<evidence type="ECO:0000256" key="11">
    <source>
        <dbReference type="ARBA" id="ARBA00023136"/>
    </source>
</evidence>
<dbReference type="NCBIfam" id="TIGR00229">
    <property type="entry name" value="sensory_box"/>
    <property type="match status" value="1"/>
</dbReference>
<dbReference type="Proteomes" id="UP000313645">
    <property type="component" value="Unassembled WGS sequence"/>
</dbReference>
<evidence type="ECO:0000256" key="1">
    <source>
        <dbReference type="ARBA" id="ARBA00004651"/>
    </source>
</evidence>
<evidence type="ECO:0000256" key="7">
    <source>
        <dbReference type="ARBA" id="ARBA00022777"/>
    </source>
</evidence>
<accession>A0ABY1ZFZ0</accession>
<dbReference type="PROSITE" id="PS50885">
    <property type="entry name" value="HAMP"/>
    <property type="match status" value="1"/>
</dbReference>
<evidence type="ECO:0000256" key="2">
    <source>
        <dbReference type="ARBA" id="ARBA00022475"/>
    </source>
</evidence>
<dbReference type="InterPro" id="IPR033479">
    <property type="entry name" value="dCache_1"/>
</dbReference>
<dbReference type="EMBL" id="SJDL01000059">
    <property type="protein sequence ID" value="TBW47698.1"/>
    <property type="molecule type" value="Genomic_DNA"/>
</dbReference>
<dbReference type="Gene3D" id="3.30.450.20">
    <property type="entry name" value="PAS domain"/>
    <property type="match status" value="4"/>
</dbReference>
<dbReference type="InterPro" id="IPR013767">
    <property type="entry name" value="PAS_fold"/>
</dbReference>
<keyword evidence="3" id="KW-0597">Phosphoprotein</keyword>
<dbReference type="Pfam" id="PF00990">
    <property type="entry name" value="GGDEF"/>
    <property type="match status" value="1"/>
</dbReference>
<dbReference type="SUPFAM" id="SSF55785">
    <property type="entry name" value="PYP-like sensor domain (PAS domain)"/>
    <property type="match status" value="2"/>
</dbReference>